<evidence type="ECO:0000313" key="2">
    <source>
        <dbReference type="EMBL" id="TNN34574.1"/>
    </source>
</evidence>
<proteinExistence type="predicted"/>
<sequence length="64" mass="7269">MIYWYFLTGEPLPAFIMLIYLRSAFPSLRSSQTLLLTEAASFDGDERNVSGGSPRLRRDAWLGN</sequence>
<protein>
    <submittedName>
        <fullName evidence="2">Uncharacterized protein</fullName>
    </submittedName>
</protein>
<accession>A0A4Z2F1N7</accession>
<gene>
    <name evidence="2" type="ORF">EYF80_055269</name>
</gene>
<evidence type="ECO:0000256" key="1">
    <source>
        <dbReference type="SAM" id="MobiDB-lite"/>
    </source>
</evidence>
<comment type="caution">
    <text evidence="2">The sequence shown here is derived from an EMBL/GenBank/DDBJ whole genome shotgun (WGS) entry which is preliminary data.</text>
</comment>
<feature type="region of interest" description="Disordered" evidence="1">
    <location>
        <begin position="44"/>
        <end position="64"/>
    </location>
</feature>
<organism evidence="2 3">
    <name type="scientific">Liparis tanakae</name>
    <name type="common">Tanaka's snailfish</name>
    <dbReference type="NCBI Taxonomy" id="230148"/>
    <lineage>
        <taxon>Eukaryota</taxon>
        <taxon>Metazoa</taxon>
        <taxon>Chordata</taxon>
        <taxon>Craniata</taxon>
        <taxon>Vertebrata</taxon>
        <taxon>Euteleostomi</taxon>
        <taxon>Actinopterygii</taxon>
        <taxon>Neopterygii</taxon>
        <taxon>Teleostei</taxon>
        <taxon>Neoteleostei</taxon>
        <taxon>Acanthomorphata</taxon>
        <taxon>Eupercaria</taxon>
        <taxon>Perciformes</taxon>
        <taxon>Cottioidei</taxon>
        <taxon>Cottales</taxon>
        <taxon>Liparidae</taxon>
        <taxon>Liparis</taxon>
    </lineage>
</organism>
<dbReference type="EMBL" id="SRLO01001934">
    <property type="protein sequence ID" value="TNN34574.1"/>
    <property type="molecule type" value="Genomic_DNA"/>
</dbReference>
<evidence type="ECO:0000313" key="3">
    <source>
        <dbReference type="Proteomes" id="UP000314294"/>
    </source>
</evidence>
<name>A0A4Z2F1N7_9TELE</name>
<reference evidence="2 3" key="1">
    <citation type="submission" date="2019-03" db="EMBL/GenBank/DDBJ databases">
        <title>First draft genome of Liparis tanakae, snailfish: a comprehensive survey of snailfish specific genes.</title>
        <authorList>
            <person name="Kim W."/>
            <person name="Song I."/>
            <person name="Jeong J.-H."/>
            <person name="Kim D."/>
            <person name="Kim S."/>
            <person name="Ryu S."/>
            <person name="Song J.Y."/>
            <person name="Lee S.K."/>
        </authorList>
    </citation>
    <scope>NUCLEOTIDE SEQUENCE [LARGE SCALE GENOMIC DNA]</scope>
    <source>
        <tissue evidence="2">Muscle</tissue>
    </source>
</reference>
<dbReference type="Proteomes" id="UP000314294">
    <property type="component" value="Unassembled WGS sequence"/>
</dbReference>
<keyword evidence="3" id="KW-1185">Reference proteome</keyword>
<dbReference type="AlphaFoldDB" id="A0A4Z2F1N7"/>